<dbReference type="GO" id="GO:0005886">
    <property type="term" value="C:plasma membrane"/>
    <property type="evidence" value="ECO:0007669"/>
    <property type="project" value="UniProtKB-SubCell"/>
</dbReference>
<comment type="subcellular location">
    <subcellularLocation>
        <location evidence="1">Cell inner membrane</location>
        <topology evidence="1">Single-pass membrane protein</topology>
    </subcellularLocation>
</comment>
<evidence type="ECO:0000256" key="7">
    <source>
        <dbReference type="ARBA" id="ARBA00022989"/>
    </source>
</evidence>
<keyword evidence="4" id="KW-0488">Methylation</keyword>
<dbReference type="EMBL" id="PNCI01000035">
    <property type="protein sequence ID" value="TMP27325.1"/>
    <property type="molecule type" value="Genomic_DNA"/>
</dbReference>
<dbReference type="AlphaFoldDB" id="A0A5S3WK58"/>
<evidence type="ECO:0000256" key="1">
    <source>
        <dbReference type="ARBA" id="ARBA00004377"/>
    </source>
</evidence>
<evidence type="ECO:0000256" key="8">
    <source>
        <dbReference type="ARBA" id="ARBA00023136"/>
    </source>
</evidence>
<dbReference type="GO" id="GO:0015628">
    <property type="term" value="P:protein secretion by the type II secretion system"/>
    <property type="evidence" value="ECO:0007669"/>
    <property type="project" value="InterPro"/>
</dbReference>
<evidence type="ECO:0000256" key="5">
    <source>
        <dbReference type="ARBA" id="ARBA00022519"/>
    </source>
</evidence>
<reference evidence="14" key="2">
    <citation type="submission" date="2019-06" db="EMBL/GenBank/DDBJ databases">
        <title>Co-occurence of chitin degradation, pigmentation and bioactivity in marine Pseudoalteromonas.</title>
        <authorList>
            <person name="Sonnenschein E.C."/>
            <person name="Bech P.K."/>
        </authorList>
    </citation>
    <scope>NUCLEOTIDE SEQUENCE [LARGE SCALE GENOMIC DNA]</scope>
    <source>
        <strain evidence="14">S2676</strain>
    </source>
</reference>
<evidence type="ECO:0000313" key="13">
    <source>
        <dbReference type="EMBL" id="TMP27325.1"/>
    </source>
</evidence>
<sequence>MHGCILMTLRNCLGFTLFELIICMALFGVMVLLSVPAIHTLTELDRPKNALLNIDRHLTLSRLLAITHNAPVTICPLVNGQCTTQWQKELTVFTDYQDRARFDSGDIKLLVLSGITASDTLDYPRKAITFKHTGTLRGFGNGTFVYCARRLRGEPIGLALSVSVVGRSRLRETTKCR</sequence>
<evidence type="ECO:0000256" key="2">
    <source>
        <dbReference type="ARBA" id="ARBA00021549"/>
    </source>
</evidence>
<evidence type="ECO:0000256" key="9">
    <source>
        <dbReference type="ARBA" id="ARBA00025772"/>
    </source>
</evidence>
<evidence type="ECO:0000256" key="10">
    <source>
        <dbReference type="ARBA" id="ARBA00030775"/>
    </source>
</evidence>
<keyword evidence="8 11" id="KW-0472">Membrane</keyword>
<dbReference type="OrthoDB" id="6315619at2"/>
<feature type="domain" description="General secretion pathway GspH" evidence="12">
    <location>
        <begin position="56"/>
        <end position="164"/>
    </location>
</feature>
<evidence type="ECO:0000256" key="3">
    <source>
        <dbReference type="ARBA" id="ARBA00022475"/>
    </source>
</evidence>
<accession>A0A5S3WK58</accession>
<reference evidence="13 14" key="1">
    <citation type="submission" date="2018-01" db="EMBL/GenBank/DDBJ databases">
        <authorList>
            <person name="Paulsen S."/>
            <person name="Gram L.K."/>
        </authorList>
    </citation>
    <scope>NUCLEOTIDE SEQUENCE [LARGE SCALE GENOMIC DNA]</scope>
    <source>
        <strain evidence="13 14">S2676</strain>
    </source>
</reference>
<evidence type="ECO:0000313" key="14">
    <source>
        <dbReference type="Proteomes" id="UP000310249"/>
    </source>
</evidence>
<comment type="similarity">
    <text evidence="9">Belongs to the GSP H family.</text>
</comment>
<dbReference type="Pfam" id="PF12019">
    <property type="entry name" value="GspH"/>
    <property type="match status" value="1"/>
</dbReference>
<protein>
    <recommendedName>
        <fullName evidence="2">Type II secretion system protein H</fullName>
    </recommendedName>
    <alternativeName>
        <fullName evidence="10">General secretion pathway protein H</fullName>
    </alternativeName>
</protein>
<dbReference type="SUPFAM" id="SSF54523">
    <property type="entry name" value="Pili subunits"/>
    <property type="match status" value="1"/>
</dbReference>
<dbReference type="Pfam" id="PF07963">
    <property type="entry name" value="N_methyl"/>
    <property type="match status" value="1"/>
</dbReference>
<dbReference type="InterPro" id="IPR022346">
    <property type="entry name" value="T2SS_GspH"/>
</dbReference>
<keyword evidence="6 11" id="KW-0812">Transmembrane</keyword>
<gene>
    <name evidence="13" type="ORF">CWB99_15110</name>
</gene>
<evidence type="ECO:0000256" key="6">
    <source>
        <dbReference type="ARBA" id="ARBA00022692"/>
    </source>
</evidence>
<dbReference type="Proteomes" id="UP000310249">
    <property type="component" value="Unassembled WGS sequence"/>
</dbReference>
<evidence type="ECO:0000256" key="4">
    <source>
        <dbReference type="ARBA" id="ARBA00022481"/>
    </source>
</evidence>
<feature type="transmembrane region" description="Helical" evidence="11">
    <location>
        <begin position="12"/>
        <end position="38"/>
    </location>
</feature>
<keyword evidence="5" id="KW-0997">Cell inner membrane</keyword>
<dbReference type="InterPro" id="IPR012902">
    <property type="entry name" value="N_methyl_site"/>
</dbReference>
<keyword evidence="7 11" id="KW-1133">Transmembrane helix</keyword>
<evidence type="ECO:0000259" key="12">
    <source>
        <dbReference type="Pfam" id="PF12019"/>
    </source>
</evidence>
<dbReference type="Gene3D" id="3.55.40.10">
    <property type="entry name" value="minor pseudopilin epsh domain"/>
    <property type="match status" value="1"/>
</dbReference>
<comment type="caution">
    <text evidence="13">The sequence shown here is derived from an EMBL/GenBank/DDBJ whole genome shotgun (WGS) entry which is preliminary data.</text>
</comment>
<organism evidence="13 14">
    <name type="scientific">Pseudoalteromonas rubra</name>
    <dbReference type="NCBI Taxonomy" id="43658"/>
    <lineage>
        <taxon>Bacteria</taxon>
        <taxon>Pseudomonadati</taxon>
        <taxon>Pseudomonadota</taxon>
        <taxon>Gammaproteobacteria</taxon>
        <taxon>Alteromonadales</taxon>
        <taxon>Pseudoalteromonadaceae</taxon>
        <taxon>Pseudoalteromonas</taxon>
    </lineage>
</organism>
<dbReference type="InterPro" id="IPR045584">
    <property type="entry name" value="Pilin-like"/>
</dbReference>
<name>A0A5S3WK58_9GAMM</name>
<dbReference type="GO" id="GO:0015627">
    <property type="term" value="C:type II protein secretion system complex"/>
    <property type="evidence" value="ECO:0007669"/>
    <property type="project" value="InterPro"/>
</dbReference>
<proteinExistence type="inferred from homology"/>
<dbReference type="NCBIfam" id="TIGR02532">
    <property type="entry name" value="IV_pilin_GFxxxE"/>
    <property type="match status" value="1"/>
</dbReference>
<evidence type="ECO:0000256" key="11">
    <source>
        <dbReference type="SAM" id="Phobius"/>
    </source>
</evidence>
<keyword evidence="3" id="KW-1003">Cell membrane</keyword>